<keyword evidence="2" id="KW-1185">Reference proteome</keyword>
<protein>
    <submittedName>
        <fullName evidence="1">Uncharacterized protein</fullName>
    </submittedName>
</protein>
<dbReference type="AlphaFoldDB" id="A0A183NIZ9"/>
<proteinExistence type="predicted"/>
<organism evidence="1 2">
    <name type="scientific">Schistosoma mattheei</name>
    <dbReference type="NCBI Taxonomy" id="31246"/>
    <lineage>
        <taxon>Eukaryota</taxon>
        <taxon>Metazoa</taxon>
        <taxon>Spiralia</taxon>
        <taxon>Lophotrochozoa</taxon>
        <taxon>Platyhelminthes</taxon>
        <taxon>Trematoda</taxon>
        <taxon>Digenea</taxon>
        <taxon>Strigeidida</taxon>
        <taxon>Schistosomatoidea</taxon>
        <taxon>Schistosomatidae</taxon>
        <taxon>Schistosoma</taxon>
    </lineage>
</organism>
<dbReference type="EMBL" id="UZAL01002654">
    <property type="protein sequence ID" value="VDO84110.1"/>
    <property type="molecule type" value="Genomic_DNA"/>
</dbReference>
<evidence type="ECO:0000313" key="2">
    <source>
        <dbReference type="Proteomes" id="UP000269396"/>
    </source>
</evidence>
<dbReference type="Proteomes" id="UP000269396">
    <property type="component" value="Unassembled WGS sequence"/>
</dbReference>
<evidence type="ECO:0000313" key="1">
    <source>
        <dbReference type="EMBL" id="VDO84110.1"/>
    </source>
</evidence>
<name>A0A183NIZ9_9TREM</name>
<reference evidence="1 2" key="1">
    <citation type="submission" date="2018-11" db="EMBL/GenBank/DDBJ databases">
        <authorList>
            <consortium name="Pathogen Informatics"/>
        </authorList>
    </citation>
    <scope>NUCLEOTIDE SEQUENCE [LARGE SCALE GENOMIC DNA]</scope>
    <source>
        <strain>Denwood</strain>
        <strain evidence="2">Zambia</strain>
    </source>
</reference>
<accession>A0A183NIZ9</accession>
<sequence>MMSNSCSLEFHWNWLILFSVHCLFDLITELYVLLLDPIYLIHFVMKIVVKLLALMTTIHLFYVIKDLLVVS</sequence>
<gene>
    <name evidence="1" type="ORF">SMTD_LOCUS2085</name>
</gene>